<dbReference type="InterPro" id="IPR000941">
    <property type="entry name" value="Enolase"/>
</dbReference>
<proteinExistence type="inferred from homology"/>
<dbReference type="RefSeq" id="XP_030895751.1">
    <property type="nucleotide sequence ID" value="XM_031039891.1"/>
</dbReference>
<organism evidence="9 10">
    <name type="scientific">Leptonychotes weddellii</name>
    <name type="common">Weddell seal</name>
    <name type="synonym">Otaria weddellii</name>
    <dbReference type="NCBI Taxonomy" id="9713"/>
    <lineage>
        <taxon>Eukaryota</taxon>
        <taxon>Metazoa</taxon>
        <taxon>Chordata</taxon>
        <taxon>Craniata</taxon>
        <taxon>Vertebrata</taxon>
        <taxon>Euteleostomi</taxon>
        <taxon>Mammalia</taxon>
        <taxon>Eutheria</taxon>
        <taxon>Laurasiatheria</taxon>
        <taxon>Carnivora</taxon>
        <taxon>Caniformia</taxon>
        <taxon>Pinnipedia</taxon>
        <taxon>Phocidae</taxon>
        <taxon>Monachinae</taxon>
        <taxon>Lobodontini</taxon>
        <taxon>Leptonychotes</taxon>
    </lineage>
</organism>
<dbReference type="CTD" id="387712"/>
<dbReference type="OrthoDB" id="10009078at2759"/>
<dbReference type="SMART" id="SM01192">
    <property type="entry name" value="Enolase_C"/>
    <property type="match status" value="1"/>
</dbReference>
<dbReference type="GO" id="GO:0000015">
    <property type="term" value="C:phosphopyruvate hydratase complex"/>
    <property type="evidence" value="ECO:0007669"/>
    <property type="project" value="InterPro"/>
</dbReference>
<comment type="similarity">
    <text evidence="2">Belongs to the enolase family.</text>
</comment>
<evidence type="ECO:0000313" key="9">
    <source>
        <dbReference type="Proteomes" id="UP000245341"/>
    </source>
</evidence>
<gene>
    <name evidence="10" type="primary">ENO4</name>
</gene>
<evidence type="ECO:0000256" key="2">
    <source>
        <dbReference type="ARBA" id="ARBA00009604"/>
    </source>
</evidence>
<keyword evidence="5" id="KW-0456">Lyase</keyword>
<protein>
    <recommendedName>
        <fullName evidence="3">phosphopyruvate hydratase</fullName>
        <ecNumber evidence="3">4.2.1.11</ecNumber>
    </recommendedName>
    <alternativeName>
        <fullName evidence="6">2-phospho-D-glycerate hydro-lyase</fullName>
    </alternativeName>
</protein>
<evidence type="ECO:0000256" key="6">
    <source>
        <dbReference type="ARBA" id="ARBA00031125"/>
    </source>
</evidence>
<evidence type="ECO:0000256" key="1">
    <source>
        <dbReference type="ARBA" id="ARBA00005031"/>
    </source>
</evidence>
<dbReference type="InterPro" id="IPR020810">
    <property type="entry name" value="Enolase_C"/>
</dbReference>
<dbReference type="GO" id="GO:0000287">
    <property type="term" value="F:magnesium ion binding"/>
    <property type="evidence" value="ECO:0007669"/>
    <property type="project" value="InterPro"/>
</dbReference>
<dbReference type="PANTHER" id="PTHR11902">
    <property type="entry name" value="ENOLASE"/>
    <property type="match status" value="1"/>
</dbReference>
<reference evidence="10" key="1">
    <citation type="submission" date="2025-08" db="UniProtKB">
        <authorList>
            <consortium name="RefSeq"/>
        </authorList>
    </citation>
    <scope>IDENTIFICATION</scope>
    <source>
        <tissue evidence="10">Liver</tissue>
    </source>
</reference>
<dbReference type="SUPFAM" id="SSF51604">
    <property type="entry name" value="Enolase C-terminal domain-like"/>
    <property type="match status" value="1"/>
</dbReference>
<dbReference type="InterPro" id="IPR036849">
    <property type="entry name" value="Enolase-like_C_sf"/>
</dbReference>
<evidence type="ECO:0000256" key="7">
    <source>
        <dbReference type="SAM" id="MobiDB-lite"/>
    </source>
</evidence>
<accession>A0A7F8RR56</accession>
<keyword evidence="9" id="KW-1185">Reference proteome</keyword>
<evidence type="ECO:0000313" key="10">
    <source>
        <dbReference type="RefSeq" id="XP_030895751.1"/>
    </source>
</evidence>
<dbReference type="UniPathway" id="UPA00109">
    <property type="reaction ID" value="UER00187"/>
</dbReference>
<sequence>MLLEIRKQINKTIEMPPPPKTETKKGHNGSKRGQQPIIGKMSHLGCLTVNSDTIEQPLVLIQGICASLGLDMGTDLHLAINCAAQELMDYNRGKYEVMLGTHKNAAEMVDLYVDLINRFPSIIALIDPFRKEALSPGSGLGCFSFGKMACVWAVLVG</sequence>
<evidence type="ECO:0000256" key="3">
    <source>
        <dbReference type="ARBA" id="ARBA00012058"/>
    </source>
</evidence>
<dbReference type="PANTHER" id="PTHR11902:SF30">
    <property type="entry name" value="ENOLASE 4"/>
    <property type="match status" value="1"/>
</dbReference>
<name>A0A7F8RR56_LEPWE</name>
<dbReference type="Proteomes" id="UP000245341">
    <property type="component" value="Unplaced"/>
</dbReference>
<evidence type="ECO:0000259" key="8">
    <source>
        <dbReference type="SMART" id="SM01192"/>
    </source>
</evidence>
<evidence type="ECO:0000256" key="4">
    <source>
        <dbReference type="ARBA" id="ARBA00023152"/>
    </source>
</evidence>
<dbReference type="KEGG" id="lww:102749297"/>
<evidence type="ECO:0000256" key="5">
    <source>
        <dbReference type="ARBA" id="ARBA00023239"/>
    </source>
</evidence>
<dbReference type="AlphaFoldDB" id="A0A7F8RR56"/>
<comment type="pathway">
    <text evidence="1">Carbohydrate degradation; glycolysis; pyruvate from D-glyceraldehyde 3-phosphate: step 4/5.</text>
</comment>
<dbReference type="GO" id="GO:0006096">
    <property type="term" value="P:glycolytic process"/>
    <property type="evidence" value="ECO:0007669"/>
    <property type="project" value="UniProtKB-UniPathway"/>
</dbReference>
<feature type="region of interest" description="Disordered" evidence="7">
    <location>
        <begin position="9"/>
        <end position="34"/>
    </location>
</feature>
<dbReference type="EC" id="4.2.1.11" evidence="3"/>
<dbReference type="GeneID" id="102749297"/>
<dbReference type="GO" id="GO:0004634">
    <property type="term" value="F:phosphopyruvate hydratase activity"/>
    <property type="evidence" value="ECO:0007669"/>
    <property type="project" value="UniProtKB-EC"/>
</dbReference>
<feature type="domain" description="Enolase C-terminal TIM barrel" evidence="8">
    <location>
        <begin position="12"/>
        <end position="145"/>
    </location>
</feature>
<dbReference type="Gene3D" id="3.20.20.120">
    <property type="entry name" value="Enolase-like C-terminal domain"/>
    <property type="match status" value="1"/>
</dbReference>
<keyword evidence="4" id="KW-0324">Glycolysis</keyword>